<accession>Q83349</accession>
<organism evidence="1">
    <name type="scientific">Murine hepatitis virus</name>
    <dbReference type="NCBI Taxonomy" id="11138"/>
    <lineage>
        <taxon>Viruses</taxon>
        <taxon>Riboviria</taxon>
        <taxon>Orthornavirae</taxon>
        <taxon>Pisuviricota</taxon>
        <taxon>Pisoniviricetes</taxon>
        <taxon>Nidovirales</taxon>
        <taxon>Cornidovirineae</taxon>
        <taxon>Coronaviridae</taxon>
        <taxon>Orthocoronavirinae</taxon>
        <taxon>Betacoronavirus</taxon>
        <taxon>Embecovirus</taxon>
        <taxon>Betacoronavirus muris</taxon>
        <taxon>Murine coronavirus</taxon>
    </lineage>
</organism>
<reference evidence="1" key="1">
    <citation type="journal article" date="1989" name="Virology">
        <title>Molecular cloning of the gene encoding the putative polymerase of mouse hepatitis coronavirus, strain A59.</title>
        <authorList>
            <person name="Pachuk C.J."/>
            <person name="Bredenbeek P.J."/>
            <person name="Zoltick P.W."/>
            <person name="Spaan W.J.M."/>
            <person name="Weiss S.R."/>
        </authorList>
    </citation>
    <scope>NUCLEOTIDE SEQUENCE</scope>
    <source>
        <strain evidence="1">A59</strain>
    </source>
</reference>
<protein>
    <submittedName>
        <fullName evidence="1">Uncharacterized protein</fullName>
    </submittedName>
</protein>
<dbReference type="EMBL" id="M27198">
    <property type="protein sequence ID" value="AAA74010.1"/>
    <property type="molecule type" value="Genomic_RNA"/>
</dbReference>
<name>Q83349_9BETC</name>
<proteinExistence type="predicted"/>
<evidence type="ECO:0000313" key="1">
    <source>
        <dbReference type="EMBL" id="AAA74010.1"/>
    </source>
</evidence>
<sequence>MPAGLVLS</sequence>